<feature type="transmembrane region" description="Helical" evidence="6">
    <location>
        <begin position="79"/>
        <end position="107"/>
    </location>
</feature>
<keyword evidence="5 6" id="KW-0472">Membrane</keyword>
<comment type="similarity">
    <text evidence="2">Belongs to the DsbD family.</text>
</comment>
<organism evidence="8 9">
    <name type="scientific">Candidatus Curtissbacteria bacterium GW2011_GWC2_38_9</name>
    <dbReference type="NCBI Taxonomy" id="1618414"/>
    <lineage>
        <taxon>Bacteria</taxon>
        <taxon>Candidatus Curtissiibacteriota</taxon>
    </lineage>
</organism>
<dbReference type="GO" id="GO:0016020">
    <property type="term" value="C:membrane"/>
    <property type="evidence" value="ECO:0007669"/>
    <property type="project" value="UniProtKB-SubCell"/>
</dbReference>
<feature type="transmembrane region" description="Helical" evidence="6">
    <location>
        <begin position="204"/>
        <end position="225"/>
    </location>
</feature>
<dbReference type="EMBL" id="LBVP01000010">
    <property type="protein sequence ID" value="KKQ89654.1"/>
    <property type="molecule type" value="Genomic_DNA"/>
</dbReference>
<feature type="domain" description="Cytochrome C biogenesis protein transmembrane" evidence="7">
    <location>
        <begin position="10"/>
        <end position="174"/>
    </location>
</feature>
<dbReference type="Pfam" id="PF02683">
    <property type="entry name" value="DsbD_TM"/>
    <property type="match status" value="1"/>
</dbReference>
<feature type="transmembrane region" description="Helical" evidence="6">
    <location>
        <begin position="150"/>
        <end position="175"/>
    </location>
</feature>
<dbReference type="InterPro" id="IPR051790">
    <property type="entry name" value="Cytochrome_c-biogenesis_DsbD"/>
</dbReference>
<reference evidence="8 9" key="1">
    <citation type="journal article" date="2015" name="Nature">
        <title>rRNA introns, odd ribosomes, and small enigmatic genomes across a large radiation of phyla.</title>
        <authorList>
            <person name="Brown C.T."/>
            <person name="Hug L.A."/>
            <person name="Thomas B.C."/>
            <person name="Sharon I."/>
            <person name="Castelle C.J."/>
            <person name="Singh A."/>
            <person name="Wilkins M.J."/>
            <person name="Williams K.H."/>
            <person name="Banfield J.F."/>
        </authorList>
    </citation>
    <scope>NUCLEOTIDE SEQUENCE [LARGE SCALE GENOMIC DNA]</scope>
</reference>
<comment type="subcellular location">
    <subcellularLocation>
        <location evidence="1">Membrane</location>
        <topology evidence="1">Multi-pass membrane protein</topology>
    </subcellularLocation>
</comment>
<evidence type="ECO:0000259" key="7">
    <source>
        <dbReference type="Pfam" id="PF02683"/>
    </source>
</evidence>
<dbReference type="GO" id="GO:0017004">
    <property type="term" value="P:cytochrome complex assembly"/>
    <property type="evidence" value="ECO:0007669"/>
    <property type="project" value="InterPro"/>
</dbReference>
<keyword evidence="4 6" id="KW-1133">Transmembrane helix</keyword>
<feature type="transmembrane region" description="Helical" evidence="6">
    <location>
        <begin position="6"/>
        <end position="32"/>
    </location>
</feature>
<comment type="caution">
    <text evidence="8">The sequence shown here is derived from an EMBL/GenBank/DDBJ whole genome shotgun (WGS) entry which is preliminary data.</text>
</comment>
<name>A0A0G0NUY3_9BACT</name>
<accession>A0A0G0NUY3</accession>
<keyword evidence="3 6" id="KW-0812">Transmembrane</keyword>
<feature type="transmembrane region" description="Helical" evidence="6">
    <location>
        <begin position="261"/>
        <end position="282"/>
    </location>
</feature>
<dbReference type="PANTHER" id="PTHR31272:SF9">
    <property type="entry name" value="BLL1027 PROTEIN"/>
    <property type="match status" value="1"/>
</dbReference>
<feature type="transmembrane region" description="Helical" evidence="6">
    <location>
        <begin position="44"/>
        <end position="73"/>
    </location>
</feature>
<evidence type="ECO:0000256" key="2">
    <source>
        <dbReference type="ARBA" id="ARBA00006143"/>
    </source>
</evidence>
<evidence type="ECO:0000256" key="3">
    <source>
        <dbReference type="ARBA" id="ARBA00022692"/>
    </source>
</evidence>
<evidence type="ECO:0000256" key="1">
    <source>
        <dbReference type="ARBA" id="ARBA00004141"/>
    </source>
</evidence>
<proteinExistence type="inferred from homology"/>
<evidence type="ECO:0000313" key="8">
    <source>
        <dbReference type="EMBL" id="KKQ89654.1"/>
    </source>
</evidence>
<evidence type="ECO:0000256" key="5">
    <source>
        <dbReference type="ARBA" id="ARBA00023136"/>
    </source>
</evidence>
<gene>
    <name evidence="8" type="ORF">UT12_C0010G0025</name>
</gene>
<dbReference type="AlphaFoldDB" id="A0A0G0NUY3"/>
<evidence type="ECO:0000313" key="9">
    <source>
        <dbReference type="Proteomes" id="UP000034893"/>
    </source>
</evidence>
<dbReference type="PANTHER" id="PTHR31272">
    <property type="entry name" value="CYTOCHROME C-TYPE BIOGENESIS PROTEIN HI_1454-RELATED"/>
    <property type="match status" value="1"/>
</dbReference>
<dbReference type="InterPro" id="IPR003834">
    <property type="entry name" value="Cyt_c_assmbl_TM_dom"/>
</dbReference>
<sequence>MELLISASFIASFFAGVAALFAPCCVTVLLPTYFASIFKQRSTIFLMTFVYFFGLLVVFLPIGLGASAITQLFSTYHNLIFSLGSLFLILLGLTLVSGIQFSLPVFVHPQLKGSGLGSVFVLGIFSGIATTCCAPVLAGVIALAALPASFFLGGAYTLAYVLGMVIPLFILSALLDKGKFTQKFFTFRKTVSYSLLGKKIRLTLSNLFSGLMFLVLGAFILYLALTNNLITHASYQVSINVYLTKLIQFIGKYTGVIPESIWAIIFFIAFLTIVTISIRQLLKLKVKSTPGKEGDQRLKNK</sequence>
<feature type="transmembrane region" description="Helical" evidence="6">
    <location>
        <begin position="119"/>
        <end position="144"/>
    </location>
</feature>
<evidence type="ECO:0000256" key="4">
    <source>
        <dbReference type="ARBA" id="ARBA00022989"/>
    </source>
</evidence>
<protein>
    <submittedName>
        <fullName evidence="8">Cytochrome c biogenesis protein transmembrane region</fullName>
    </submittedName>
</protein>
<evidence type="ECO:0000256" key="6">
    <source>
        <dbReference type="SAM" id="Phobius"/>
    </source>
</evidence>
<dbReference type="Proteomes" id="UP000034893">
    <property type="component" value="Unassembled WGS sequence"/>
</dbReference>